<feature type="region of interest" description="Disordered" evidence="1">
    <location>
        <begin position="211"/>
        <end position="267"/>
    </location>
</feature>
<dbReference type="Proteomes" id="UP001055439">
    <property type="component" value="Chromosome 8"/>
</dbReference>
<feature type="compositionally biased region" description="Polar residues" evidence="1">
    <location>
        <begin position="229"/>
        <end position="239"/>
    </location>
</feature>
<evidence type="ECO:0000313" key="3">
    <source>
        <dbReference type="Proteomes" id="UP001055439"/>
    </source>
</evidence>
<organism evidence="2 3">
    <name type="scientific">Musa troglodytarum</name>
    <name type="common">fe'i banana</name>
    <dbReference type="NCBI Taxonomy" id="320322"/>
    <lineage>
        <taxon>Eukaryota</taxon>
        <taxon>Viridiplantae</taxon>
        <taxon>Streptophyta</taxon>
        <taxon>Embryophyta</taxon>
        <taxon>Tracheophyta</taxon>
        <taxon>Spermatophyta</taxon>
        <taxon>Magnoliopsida</taxon>
        <taxon>Liliopsida</taxon>
        <taxon>Zingiberales</taxon>
        <taxon>Musaceae</taxon>
        <taxon>Musa</taxon>
    </lineage>
</organism>
<proteinExistence type="predicted"/>
<reference evidence="2" key="1">
    <citation type="submission" date="2022-05" db="EMBL/GenBank/DDBJ databases">
        <title>The Musa troglodytarum L. genome provides insights into the mechanism of non-climacteric behaviour and enrichment of carotenoids.</title>
        <authorList>
            <person name="Wang J."/>
        </authorList>
    </citation>
    <scope>NUCLEOTIDE SEQUENCE</scope>
    <source>
        <tissue evidence="2">Leaf</tissue>
    </source>
</reference>
<dbReference type="PANTHER" id="PTHR33384">
    <property type="entry name" value="EXPRESSED PROTEIN"/>
    <property type="match status" value="1"/>
</dbReference>
<dbReference type="EMBL" id="CP097510">
    <property type="protein sequence ID" value="URE25813.1"/>
    <property type="molecule type" value="Genomic_DNA"/>
</dbReference>
<sequence>MGSLRCVVFASFLELDHLSRWNALLPGFVNLRGARSDPFSFLRTQFELHVKNVYYWERKGPIKKMHDGRVDSISPAFCDKNWAIEMENCPMRVNTTGQLYTDCMSDRKSRFWQIDNEPNHRSEAICPQPRRAAKVPYLIHTCSGVISKPKGILPMHRVDCAPEILDLILSQNDPYNELDSSNQVGFICCGSPPMRTSNPVVQDVRFAKQAQSSASSPCGNSPGMKQAGMVQTGSPTCGSSRGGSPKARIEGFACGSSEKQHVAPARA</sequence>
<evidence type="ECO:0000313" key="2">
    <source>
        <dbReference type="EMBL" id="URE25813.1"/>
    </source>
</evidence>
<dbReference type="OrthoDB" id="1917254at2759"/>
<keyword evidence="3" id="KW-1185">Reference proteome</keyword>
<dbReference type="AlphaFoldDB" id="A0A9E7H6U1"/>
<name>A0A9E7H6U1_9LILI</name>
<gene>
    <name evidence="2" type="ORF">MUK42_06235</name>
</gene>
<accession>A0A9E7H6U1</accession>
<protein>
    <submittedName>
        <fullName evidence="2">Uncharacterized protein</fullName>
    </submittedName>
</protein>
<dbReference type="PANTHER" id="PTHR33384:SF27">
    <property type="entry name" value="OS05G0102500 PROTEIN"/>
    <property type="match status" value="1"/>
</dbReference>
<evidence type="ECO:0000256" key="1">
    <source>
        <dbReference type="SAM" id="MobiDB-lite"/>
    </source>
</evidence>